<keyword evidence="2" id="KW-1185">Reference proteome</keyword>
<reference evidence="1 2" key="1">
    <citation type="submission" date="2020-08" db="EMBL/GenBank/DDBJ databases">
        <title>Genomic Encyclopedia of Type Strains, Phase IV (KMG-IV): sequencing the most valuable type-strain genomes for metagenomic binning, comparative biology and taxonomic classification.</title>
        <authorList>
            <person name="Goeker M."/>
        </authorList>
    </citation>
    <scope>NUCLEOTIDE SEQUENCE [LARGE SCALE GENOMIC DNA]</scope>
    <source>
        <strain evidence="1 2">DSM 103733</strain>
    </source>
</reference>
<name>A0A841JZB7_9BACT</name>
<dbReference type="Proteomes" id="UP000538666">
    <property type="component" value="Unassembled WGS sequence"/>
</dbReference>
<organism evidence="1 2">
    <name type="scientific">Silvibacterium bohemicum</name>
    <dbReference type="NCBI Taxonomy" id="1577686"/>
    <lineage>
        <taxon>Bacteria</taxon>
        <taxon>Pseudomonadati</taxon>
        <taxon>Acidobacteriota</taxon>
        <taxon>Terriglobia</taxon>
        <taxon>Terriglobales</taxon>
        <taxon>Acidobacteriaceae</taxon>
        <taxon>Silvibacterium</taxon>
    </lineage>
</organism>
<dbReference type="EMBL" id="JACHEK010000007">
    <property type="protein sequence ID" value="MBB6145737.1"/>
    <property type="molecule type" value="Genomic_DNA"/>
</dbReference>
<evidence type="ECO:0000313" key="1">
    <source>
        <dbReference type="EMBL" id="MBB6145737.1"/>
    </source>
</evidence>
<sequence length="94" mass="10367">MDEKLVQQYQHANVKKAAVNSAAFPWTFSFRTALCRLFHTLTHPLEFAFPPSCTVGQSPVFAGLLRLSWLMNVAELASALVAALMFARSAGVLR</sequence>
<proteinExistence type="predicted"/>
<dbReference type="AlphaFoldDB" id="A0A841JZB7"/>
<comment type="caution">
    <text evidence="1">The sequence shown here is derived from an EMBL/GenBank/DDBJ whole genome shotgun (WGS) entry which is preliminary data.</text>
</comment>
<evidence type="ECO:0000313" key="2">
    <source>
        <dbReference type="Proteomes" id="UP000538666"/>
    </source>
</evidence>
<dbReference type="RefSeq" id="WP_050060772.1">
    <property type="nucleotide sequence ID" value="NZ_JACHEK010000007.1"/>
</dbReference>
<gene>
    <name evidence="1" type="ORF">HNQ77_003698</name>
</gene>
<accession>A0A841JZB7</accession>
<protein>
    <submittedName>
        <fullName evidence="1">Uncharacterized protein</fullName>
    </submittedName>
</protein>